<gene>
    <name evidence="8" type="ORF">H9819_01850</name>
</gene>
<feature type="transmembrane region" description="Helical" evidence="6">
    <location>
        <begin position="69"/>
        <end position="90"/>
    </location>
</feature>
<feature type="transmembrane region" description="Helical" evidence="6">
    <location>
        <begin position="272"/>
        <end position="291"/>
    </location>
</feature>
<comment type="subcellular location">
    <subcellularLocation>
        <location evidence="1">Membrane</location>
        <topology evidence="1">Multi-pass membrane protein</topology>
    </subcellularLocation>
</comment>
<reference evidence="8" key="2">
    <citation type="submission" date="2021-04" db="EMBL/GenBank/DDBJ databases">
        <authorList>
            <person name="Gilroy R."/>
        </authorList>
    </citation>
    <scope>NUCLEOTIDE SEQUENCE</scope>
    <source>
        <strain evidence="8">ChiHjej12B11-24981</strain>
    </source>
</reference>
<dbReference type="AlphaFoldDB" id="A0A9D2CWN1"/>
<feature type="transmembrane region" description="Helical" evidence="6">
    <location>
        <begin position="9"/>
        <end position="27"/>
    </location>
</feature>
<dbReference type="EMBL" id="DXCK01000033">
    <property type="protein sequence ID" value="HIZ00983.1"/>
    <property type="molecule type" value="Genomic_DNA"/>
</dbReference>
<feature type="transmembrane region" description="Helical" evidence="6">
    <location>
        <begin position="39"/>
        <end position="57"/>
    </location>
</feature>
<accession>A0A9D2CWN1</accession>
<proteinExistence type="inferred from homology"/>
<feature type="transmembrane region" description="Helical" evidence="6">
    <location>
        <begin position="150"/>
        <end position="171"/>
    </location>
</feature>
<keyword evidence="4 6" id="KW-1133">Transmembrane helix</keyword>
<name>A0A9D2CWN1_9BACE</name>
<evidence type="ECO:0000313" key="9">
    <source>
        <dbReference type="Proteomes" id="UP000824023"/>
    </source>
</evidence>
<dbReference type="Proteomes" id="UP000824023">
    <property type="component" value="Unassembled WGS sequence"/>
</dbReference>
<dbReference type="Gene3D" id="1.10.3730.20">
    <property type="match status" value="2"/>
</dbReference>
<dbReference type="GO" id="GO:0016020">
    <property type="term" value="C:membrane"/>
    <property type="evidence" value="ECO:0007669"/>
    <property type="project" value="UniProtKB-SubCell"/>
</dbReference>
<evidence type="ECO:0000256" key="4">
    <source>
        <dbReference type="ARBA" id="ARBA00022989"/>
    </source>
</evidence>
<reference evidence="8" key="1">
    <citation type="journal article" date="2021" name="PeerJ">
        <title>Extensive microbial diversity within the chicken gut microbiome revealed by metagenomics and culture.</title>
        <authorList>
            <person name="Gilroy R."/>
            <person name="Ravi A."/>
            <person name="Getino M."/>
            <person name="Pursley I."/>
            <person name="Horton D.L."/>
            <person name="Alikhan N.F."/>
            <person name="Baker D."/>
            <person name="Gharbi K."/>
            <person name="Hall N."/>
            <person name="Watson M."/>
            <person name="Adriaenssens E.M."/>
            <person name="Foster-Nyarko E."/>
            <person name="Jarju S."/>
            <person name="Secka A."/>
            <person name="Antonio M."/>
            <person name="Oren A."/>
            <person name="Chaudhuri R.R."/>
            <person name="La Ragione R."/>
            <person name="Hildebrand F."/>
            <person name="Pallen M.J."/>
        </authorList>
    </citation>
    <scope>NUCLEOTIDE SEQUENCE</scope>
    <source>
        <strain evidence="8">ChiHjej12B11-24981</strain>
    </source>
</reference>
<evidence type="ECO:0000256" key="3">
    <source>
        <dbReference type="ARBA" id="ARBA00022692"/>
    </source>
</evidence>
<evidence type="ECO:0000259" key="7">
    <source>
        <dbReference type="Pfam" id="PF00892"/>
    </source>
</evidence>
<evidence type="ECO:0000313" key="8">
    <source>
        <dbReference type="EMBL" id="HIZ00983.1"/>
    </source>
</evidence>
<feature type="domain" description="EamA" evidence="7">
    <location>
        <begin position="7"/>
        <end position="138"/>
    </location>
</feature>
<feature type="transmembrane region" description="Helical" evidence="6">
    <location>
        <begin position="213"/>
        <end position="236"/>
    </location>
</feature>
<keyword evidence="5 6" id="KW-0472">Membrane</keyword>
<dbReference type="PANTHER" id="PTHR32322:SF2">
    <property type="entry name" value="EAMA DOMAIN-CONTAINING PROTEIN"/>
    <property type="match status" value="1"/>
</dbReference>
<dbReference type="SUPFAM" id="SSF103481">
    <property type="entry name" value="Multidrug resistance efflux transporter EmrE"/>
    <property type="match status" value="2"/>
</dbReference>
<protein>
    <submittedName>
        <fullName evidence="8">DMT family transporter</fullName>
    </submittedName>
</protein>
<feature type="transmembrane region" description="Helical" evidence="6">
    <location>
        <begin position="243"/>
        <end position="266"/>
    </location>
</feature>
<dbReference type="PANTHER" id="PTHR32322">
    <property type="entry name" value="INNER MEMBRANE TRANSPORTER"/>
    <property type="match status" value="1"/>
</dbReference>
<evidence type="ECO:0000256" key="5">
    <source>
        <dbReference type="ARBA" id="ARBA00023136"/>
    </source>
</evidence>
<evidence type="ECO:0000256" key="1">
    <source>
        <dbReference type="ARBA" id="ARBA00004141"/>
    </source>
</evidence>
<feature type="transmembrane region" description="Helical" evidence="6">
    <location>
        <begin position="96"/>
        <end position="117"/>
    </location>
</feature>
<comment type="similarity">
    <text evidence="2">Belongs to the EamA transporter family.</text>
</comment>
<evidence type="ECO:0000256" key="2">
    <source>
        <dbReference type="ARBA" id="ARBA00007362"/>
    </source>
</evidence>
<feature type="domain" description="EamA" evidence="7">
    <location>
        <begin position="151"/>
        <end position="286"/>
    </location>
</feature>
<evidence type="ECO:0000256" key="6">
    <source>
        <dbReference type="SAM" id="Phobius"/>
    </source>
</evidence>
<comment type="caution">
    <text evidence="8">The sequence shown here is derived from an EMBL/GenBank/DDBJ whole genome shotgun (WGS) entry which is preliminary data.</text>
</comment>
<dbReference type="InterPro" id="IPR050638">
    <property type="entry name" value="AA-Vitamin_Transporters"/>
</dbReference>
<keyword evidence="3 6" id="KW-0812">Transmembrane</keyword>
<dbReference type="Pfam" id="PF00892">
    <property type="entry name" value="EamA"/>
    <property type="match status" value="2"/>
</dbReference>
<dbReference type="InterPro" id="IPR037185">
    <property type="entry name" value="EmrE-like"/>
</dbReference>
<sequence length="307" mass="33300">MNTSRLKGFLYGLATSVTFGLIPLFTLPLMQRGLTSDSILFYRFVAATVALGTMMVVKGESFRIAWRDVPLLVVMALFYTASSMFLLYGYEVMGAGVATTLHFTYPIFTTLLMLLLFREGASWVTWLAIVLAVAGVARLSLQGTELTLDAWGVVVVLLSAVGYASYIVSVNKSRLREMHSRKLAFYVFLFTALTFTVKNGVQGSFQPLPDWGSVGLVVLLAVMPTVISNITLLLAVHHIGGTLTSILGALEPVTAVVIGACVFGEAFTAREATGIVLILVAVVLVILTSRIKEGVETVMKRIRPRHA</sequence>
<organism evidence="8 9">
    <name type="scientific">Candidatus Bacteroides merdipullorum</name>
    <dbReference type="NCBI Taxonomy" id="2838474"/>
    <lineage>
        <taxon>Bacteria</taxon>
        <taxon>Pseudomonadati</taxon>
        <taxon>Bacteroidota</taxon>
        <taxon>Bacteroidia</taxon>
        <taxon>Bacteroidales</taxon>
        <taxon>Bacteroidaceae</taxon>
        <taxon>Bacteroides</taxon>
    </lineage>
</organism>
<feature type="transmembrane region" description="Helical" evidence="6">
    <location>
        <begin position="183"/>
        <end position="201"/>
    </location>
</feature>
<dbReference type="InterPro" id="IPR000620">
    <property type="entry name" value="EamA_dom"/>
</dbReference>
<feature type="transmembrane region" description="Helical" evidence="6">
    <location>
        <begin position="124"/>
        <end position="144"/>
    </location>
</feature>